<dbReference type="EMBL" id="CP000554">
    <property type="protein sequence ID" value="ABM79350.1"/>
    <property type="molecule type" value="Genomic_DNA"/>
</dbReference>
<dbReference type="Proteomes" id="UP000002274">
    <property type="component" value="Chromosome"/>
</dbReference>
<dbReference type="InterPro" id="IPR023393">
    <property type="entry name" value="START-like_dom_sf"/>
</dbReference>
<dbReference type="Pfam" id="PF03364">
    <property type="entry name" value="Polyketide_cyc"/>
    <property type="match status" value="1"/>
</dbReference>
<dbReference type="RefSeq" id="WP_011827194.1">
    <property type="nucleotide sequence ID" value="NC_008820.1"/>
</dbReference>
<accession>A2CCZ0</accession>
<dbReference type="Gene3D" id="3.30.530.20">
    <property type="match status" value="1"/>
</dbReference>
<dbReference type="HOGENOM" id="CLU_119719_0_0_3"/>
<evidence type="ECO:0000313" key="3">
    <source>
        <dbReference type="Proteomes" id="UP000002274"/>
    </source>
</evidence>
<dbReference type="BioCyc" id="PMAR59922:G1G80-2295-MONOMER"/>
<dbReference type="InterPro" id="IPR047137">
    <property type="entry name" value="ORF3"/>
</dbReference>
<name>A2CCZ0_PROM3</name>
<feature type="domain" description="Coenzyme Q-binding protein COQ10 START" evidence="1">
    <location>
        <begin position="13"/>
        <end position="134"/>
    </location>
</feature>
<dbReference type="AlphaFoldDB" id="A2CCZ0"/>
<sequence>MGRWLEHTVTSDINAPVEQVWAVWMDLEAMPRWMNWIESVKTLDDPSLTDWTLAAQGFRFHWQAKISKQVEGQQLQWESIGGLPTKGAVRFYPESENRTAVKLSVTYELPRPLAPLMEPSILGGIVTRELQANLDRFRDLVESGYCVSS</sequence>
<dbReference type="InterPro" id="IPR005031">
    <property type="entry name" value="COQ10_START"/>
</dbReference>
<protein>
    <submittedName>
        <fullName evidence="2">Predicted integral membrane protein</fullName>
    </submittedName>
</protein>
<gene>
    <name evidence="2" type="ordered locus">P9303_26201</name>
</gene>
<dbReference type="CDD" id="cd07817">
    <property type="entry name" value="SRPBCC_8"/>
    <property type="match status" value="1"/>
</dbReference>
<reference evidence="2 3" key="1">
    <citation type="journal article" date="2007" name="PLoS Genet.">
        <title>Patterns and implications of gene gain and loss in the evolution of Prochlorococcus.</title>
        <authorList>
            <person name="Kettler G.C."/>
            <person name="Martiny A.C."/>
            <person name="Huang K."/>
            <person name="Zucker J."/>
            <person name="Coleman M.L."/>
            <person name="Rodrigue S."/>
            <person name="Chen F."/>
            <person name="Lapidus A."/>
            <person name="Ferriera S."/>
            <person name="Johnson J."/>
            <person name="Steglich C."/>
            <person name="Church G.M."/>
            <person name="Richardson P."/>
            <person name="Chisholm S.W."/>
        </authorList>
    </citation>
    <scope>NUCLEOTIDE SEQUENCE [LARGE SCALE GENOMIC DNA]</scope>
    <source>
        <strain evidence="2 3">MIT 9303</strain>
    </source>
</reference>
<dbReference type="STRING" id="59922.P9303_26201"/>
<organism evidence="2 3">
    <name type="scientific">Prochlorococcus marinus (strain MIT 9303)</name>
    <dbReference type="NCBI Taxonomy" id="59922"/>
    <lineage>
        <taxon>Bacteria</taxon>
        <taxon>Bacillati</taxon>
        <taxon>Cyanobacteriota</taxon>
        <taxon>Cyanophyceae</taxon>
        <taxon>Synechococcales</taxon>
        <taxon>Prochlorococcaceae</taxon>
        <taxon>Prochlorococcus</taxon>
    </lineage>
</organism>
<proteinExistence type="predicted"/>
<dbReference type="SUPFAM" id="SSF55961">
    <property type="entry name" value="Bet v1-like"/>
    <property type="match status" value="1"/>
</dbReference>
<evidence type="ECO:0000313" key="2">
    <source>
        <dbReference type="EMBL" id="ABM79350.1"/>
    </source>
</evidence>
<evidence type="ECO:0000259" key="1">
    <source>
        <dbReference type="Pfam" id="PF03364"/>
    </source>
</evidence>
<dbReference type="PANTHER" id="PTHR33824:SF7">
    <property type="entry name" value="POLYKETIDE CYCLASE_DEHYDRASE AND LIPID TRANSPORT SUPERFAMILY PROTEIN"/>
    <property type="match status" value="1"/>
</dbReference>
<dbReference type="KEGG" id="pmf:P9303_26201"/>
<dbReference type="PANTHER" id="PTHR33824">
    <property type="entry name" value="POLYKETIDE CYCLASE/DEHYDRASE AND LIPID TRANSPORT SUPERFAMILY PROTEIN"/>
    <property type="match status" value="1"/>
</dbReference>